<proteinExistence type="predicted"/>
<dbReference type="OrthoDB" id="9802424at2"/>
<comment type="caution">
    <text evidence="6">The sequence shown here is derived from an EMBL/GenBank/DDBJ whole genome shotgun (WGS) entry which is preliminary data.</text>
</comment>
<dbReference type="PANTHER" id="PTHR14226:SF25">
    <property type="entry name" value="PHOSPHOESTERASE"/>
    <property type="match status" value="1"/>
</dbReference>
<dbReference type="GO" id="GO:0016787">
    <property type="term" value="F:hydrolase activity"/>
    <property type="evidence" value="ECO:0007669"/>
    <property type="project" value="UniProtKB-UniRule"/>
</dbReference>
<dbReference type="InterPro" id="IPR045943">
    <property type="entry name" value="DUF6363"/>
</dbReference>
<dbReference type="PROSITE" id="PS51635">
    <property type="entry name" value="PNPLA"/>
    <property type="match status" value="1"/>
</dbReference>
<dbReference type="CDD" id="cd07208">
    <property type="entry name" value="Pat_hypo_Ecoli_yjju_like"/>
    <property type="match status" value="1"/>
</dbReference>
<dbReference type="PANTHER" id="PTHR14226">
    <property type="entry name" value="NEUROPATHY TARGET ESTERASE/SWISS CHEESE D.MELANOGASTER"/>
    <property type="match status" value="1"/>
</dbReference>
<accession>A0A323TCY6</accession>
<keyword evidence="3 4" id="KW-0443">Lipid metabolism</keyword>
<dbReference type="AlphaFoldDB" id="A0A323TCY6"/>
<dbReference type="InterPro" id="IPR037483">
    <property type="entry name" value="YjjU-like"/>
</dbReference>
<keyword evidence="2 4" id="KW-0442">Lipid degradation</keyword>
<evidence type="ECO:0000256" key="3">
    <source>
        <dbReference type="ARBA" id="ARBA00023098"/>
    </source>
</evidence>
<keyword evidence="7" id="KW-1185">Reference proteome</keyword>
<dbReference type="SUPFAM" id="SSF52151">
    <property type="entry name" value="FabD/lysophospholipase-like"/>
    <property type="match status" value="1"/>
</dbReference>
<feature type="short sequence motif" description="GXGXXG" evidence="4">
    <location>
        <begin position="10"/>
        <end position="15"/>
    </location>
</feature>
<dbReference type="Proteomes" id="UP000248214">
    <property type="component" value="Unassembled WGS sequence"/>
</dbReference>
<feature type="active site" description="Proton acceptor" evidence="4">
    <location>
        <position position="160"/>
    </location>
</feature>
<dbReference type="RefSeq" id="WP_110612034.1">
    <property type="nucleotide sequence ID" value="NZ_PDOD01000006.1"/>
</dbReference>
<dbReference type="GO" id="GO:0016042">
    <property type="term" value="P:lipid catabolic process"/>
    <property type="evidence" value="ECO:0007669"/>
    <property type="project" value="UniProtKB-UniRule"/>
</dbReference>
<feature type="short sequence motif" description="GXSXG" evidence="4">
    <location>
        <begin position="37"/>
        <end position="41"/>
    </location>
</feature>
<protein>
    <submittedName>
        <fullName evidence="6">Patatin family protein</fullName>
    </submittedName>
</protein>
<dbReference type="InterPro" id="IPR016035">
    <property type="entry name" value="Acyl_Trfase/lysoPLipase"/>
</dbReference>
<keyword evidence="1 4" id="KW-0378">Hydrolase</keyword>
<dbReference type="Gene3D" id="3.40.1090.10">
    <property type="entry name" value="Cytosolic phospholipase A2 catalytic domain"/>
    <property type="match status" value="2"/>
</dbReference>
<evidence type="ECO:0000259" key="5">
    <source>
        <dbReference type="PROSITE" id="PS51635"/>
    </source>
</evidence>
<dbReference type="Pfam" id="PF01734">
    <property type="entry name" value="Patatin"/>
    <property type="match status" value="1"/>
</dbReference>
<reference evidence="6 7" key="1">
    <citation type="submission" date="2017-10" db="EMBL/GenBank/DDBJ databases">
        <title>Bacillus sp. nov., a halophilic bacterium isolated from a Keqin Lake.</title>
        <authorList>
            <person name="Wang H."/>
        </authorList>
    </citation>
    <scope>NUCLEOTIDE SEQUENCE [LARGE SCALE GENOMIC DNA]</scope>
    <source>
        <strain evidence="6 7">KQ-12</strain>
    </source>
</reference>
<name>A0A323TCY6_9BACI</name>
<sequence>MHNCGLVLEGGGMKGLYTAGVLEYFLERDLFFNYVIGVSAGACMGASYLSRQKGRNKEVNIGLVNDSRYLSWRNVILRRQLFGMDFLFDHVPNHIVPFDFTALEKGKEQFLIGTIDCHTGEALYYNKQEHGKDILKIIRASSSLPLIAPPVEYDGRVLLDGGLVDPIPIKKAKKDGNQKNVVIMTKTNNERLKPSRASSFMRLLYRKYPAVADSLHKRLITYNEALSFIEAEQEKGNVFLIQPSEDVPVSSFERNQKRLENLYELGYHDAKTQFGRLSEWVRG</sequence>
<evidence type="ECO:0000256" key="4">
    <source>
        <dbReference type="PROSITE-ProRule" id="PRU01161"/>
    </source>
</evidence>
<feature type="domain" description="PNPLA" evidence="5">
    <location>
        <begin position="6"/>
        <end position="173"/>
    </location>
</feature>
<feature type="active site" description="Nucleophile" evidence="4">
    <location>
        <position position="39"/>
    </location>
</feature>
<dbReference type="Pfam" id="PF19890">
    <property type="entry name" value="DUF6363"/>
    <property type="match status" value="1"/>
</dbReference>
<evidence type="ECO:0000256" key="2">
    <source>
        <dbReference type="ARBA" id="ARBA00022963"/>
    </source>
</evidence>
<evidence type="ECO:0000256" key="1">
    <source>
        <dbReference type="ARBA" id="ARBA00022801"/>
    </source>
</evidence>
<dbReference type="InterPro" id="IPR002641">
    <property type="entry name" value="PNPLA_dom"/>
</dbReference>
<evidence type="ECO:0000313" key="6">
    <source>
        <dbReference type="EMBL" id="PYZ91717.1"/>
    </source>
</evidence>
<organism evidence="6 7">
    <name type="scientific">Salipaludibacillus keqinensis</name>
    <dbReference type="NCBI Taxonomy" id="2045207"/>
    <lineage>
        <taxon>Bacteria</taxon>
        <taxon>Bacillati</taxon>
        <taxon>Bacillota</taxon>
        <taxon>Bacilli</taxon>
        <taxon>Bacillales</taxon>
        <taxon>Bacillaceae</taxon>
    </lineage>
</organism>
<dbReference type="EMBL" id="PDOD01000006">
    <property type="protein sequence ID" value="PYZ91717.1"/>
    <property type="molecule type" value="Genomic_DNA"/>
</dbReference>
<dbReference type="InterPro" id="IPR050301">
    <property type="entry name" value="NTE"/>
</dbReference>
<gene>
    <name evidence="6" type="ORF">CR194_19025</name>
</gene>
<evidence type="ECO:0000313" key="7">
    <source>
        <dbReference type="Proteomes" id="UP000248214"/>
    </source>
</evidence>
<feature type="short sequence motif" description="DGA/G" evidence="4">
    <location>
        <begin position="160"/>
        <end position="162"/>
    </location>
</feature>